<name>A0A699ZXX4_HAELA</name>
<keyword evidence="2" id="KW-0067">ATP-binding</keyword>
<dbReference type="GO" id="GO:0004674">
    <property type="term" value="F:protein serine/threonine kinase activity"/>
    <property type="evidence" value="ECO:0007669"/>
    <property type="project" value="TreeGrafter"/>
</dbReference>
<dbReference type="InterPro" id="IPR008271">
    <property type="entry name" value="Ser/Thr_kinase_AS"/>
</dbReference>
<protein>
    <submittedName>
        <fullName evidence="4">Protein kinase domain-containing protein</fullName>
    </submittedName>
</protein>
<keyword evidence="5" id="KW-1185">Reference proteome</keyword>
<dbReference type="Proteomes" id="UP000485058">
    <property type="component" value="Unassembled WGS sequence"/>
</dbReference>
<gene>
    <name evidence="4" type="ORF">HaLaN_25614</name>
</gene>
<dbReference type="InterPro" id="IPR011009">
    <property type="entry name" value="Kinase-like_dom_sf"/>
</dbReference>
<dbReference type="Gene3D" id="1.10.510.10">
    <property type="entry name" value="Transferase(Phosphotransferase) domain 1"/>
    <property type="match status" value="1"/>
</dbReference>
<dbReference type="InterPro" id="IPR000719">
    <property type="entry name" value="Prot_kinase_dom"/>
</dbReference>
<keyword evidence="1" id="KW-0547">Nucleotide-binding</keyword>
<dbReference type="EMBL" id="BLLF01003430">
    <property type="protein sequence ID" value="GFH27311.1"/>
    <property type="molecule type" value="Genomic_DNA"/>
</dbReference>
<sequence>VLQGLQYLHDQGVVHRDIKGANILMTTKEGLIKLADFGVAAKLGELEDRRDDLQQHVVGTPYWMAPEVIEMTQVTPASDIWSVGCLIVELRTGSPPYYDLQPM</sequence>
<proteinExistence type="predicted"/>
<evidence type="ECO:0000313" key="4">
    <source>
        <dbReference type="EMBL" id="GFH27311.1"/>
    </source>
</evidence>
<dbReference type="PANTHER" id="PTHR48012">
    <property type="entry name" value="STERILE20-LIKE KINASE, ISOFORM B-RELATED"/>
    <property type="match status" value="1"/>
</dbReference>
<dbReference type="Pfam" id="PF00069">
    <property type="entry name" value="Pkinase"/>
    <property type="match status" value="1"/>
</dbReference>
<accession>A0A699ZXX4</accession>
<dbReference type="PROSITE" id="PS00108">
    <property type="entry name" value="PROTEIN_KINASE_ST"/>
    <property type="match status" value="1"/>
</dbReference>
<comment type="caution">
    <text evidence="4">The sequence shown here is derived from an EMBL/GenBank/DDBJ whole genome shotgun (WGS) entry which is preliminary data.</text>
</comment>
<organism evidence="4 5">
    <name type="scientific">Haematococcus lacustris</name>
    <name type="common">Green alga</name>
    <name type="synonym">Haematococcus pluvialis</name>
    <dbReference type="NCBI Taxonomy" id="44745"/>
    <lineage>
        <taxon>Eukaryota</taxon>
        <taxon>Viridiplantae</taxon>
        <taxon>Chlorophyta</taxon>
        <taxon>core chlorophytes</taxon>
        <taxon>Chlorophyceae</taxon>
        <taxon>CS clade</taxon>
        <taxon>Chlamydomonadales</taxon>
        <taxon>Haematococcaceae</taxon>
        <taxon>Haematococcus</taxon>
    </lineage>
</organism>
<evidence type="ECO:0000256" key="2">
    <source>
        <dbReference type="ARBA" id="ARBA00022840"/>
    </source>
</evidence>
<evidence type="ECO:0000256" key="1">
    <source>
        <dbReference type="ARBA" id="ARBA00022741"/>
    </source>
</evidence>
<evidence type="ECO:0000259" key="3">
    <source>
        <dbReference type="PROSITE" id="PS50011"/>
    </source>
</evidence>
<feature type="non-terminal residue" evidence="4">
    <location>
        <position position="1"/>
    </location>
</feature>
<feature type="non-terminal residue" evidence="4">
    <location>
        <position position="103"/>
    </location>
</feature>
<dbReference type="SMART" id="SM00220">
    <property type="entry name" value="S_TKc"/>
    <property type="match status" value="1"/>
</dbReference>
<dbReference type="PROSITE" id="PS50011">
    <property type="entry name" value="PROTEIN_KINASE_DOM"/>
    <property type="match status" value="1"/>
</dbReference>
<dbReference type="GO" id="GO:0005524">
    <property type="term" value="F:ATP binding"/>
    <property type="evidence" value="ECO:0007669"/>
    <property type="project" value="UniProtKB-KW"/>
</dbReference>
<feature type="domain" description="Protein kinase" evidence="3">
    <location>
        <begin position="1"/>
        <end position="103"/>
    </location>
</feature>
<dbReference type="InterPro" id="IPR050629">
    <property type="entry name" value="STE20/SPS1-PAK"/>
</dbReference>
<evidence type="ECO:0000313" key="5">
    <source>
        <dbReference type="Proteomes" id="UP000485058"/>
    </source>
</evidence>
<dbReference type="SUPFAM" id="SSF56112">
    <property type="entry name" value="Protein kinase-like (PK-like)"/>
    <property type="match status" value="1"/>
</dbReference>
<reference evidence="4 5" key="1">
    <citation type="submission" date="2020-02" db="EMBL/GenBank/DDBJ databases">
        <title>Draft genome sequence of Haematococcus lacustris strain NIES-144.</title>
        <authorList>
            <person name="Morimoto D."/>
            <person name="Nakagawa S."/>
            <person name="Yoshida T."/>
            <person name="Sawayama S."/>
        </authorList>
    </citation>
    <scope>NUCLEOTIDE SEQUENCE [LARGE SCALE GENOMIC DNA]</scope>
    <source>
        <strain evidence="4 5">NIES-144</strain>
    </source>
</reference>
<keyword evidence="4" id="KW-0808">Transferase</keyword>
<dbReference type="AlphaFoldDB" id="A0A699ZXX4"/>
<dbReference type="PANTHER" id="PTHR48012:SF26">
    <property type="entry name" value="SERINE_THREONINE-PROTEIN KINASE DDB_G0283821-RELATED"/>
    <property type="match status" value="1"/>
</dbReference>
<dbReference type="GO" id="GO:0005737">
    <property type="term" value="C:cytoplasm"/>
    <property type="evidence" value="ECO:0007669"/>
    <property type="project" value="TreeGrafter"/>
</dbReference>
<keyword evidence="4" id="KW-0418">Kinase</keyword>